<dbReference type="OrthoDB" id="5826189at2759"/>
<dbReference type="PANTHER" id="PTHR13002">
    <property type="entry name" value="C3ORF1 PROTEIN-RELATED"/>
    <property type="match status" value="1"/>
</dbReference>
<comment type="similarity">
    <text evidence="2">Belongs to the Tim17/Tim22/Tim23 family.</text>
</comment>
<proteinExistence type="inferred from homology"/>
<evidence type="ECO:0000256" key="1">
    <source>
        <dbReference type="ARBA" id="ARBA00004141"/>
    </source>
</evidence>
<comment type="caution">
    <text evidence="9">The sequence shown here is derived from an EMBL/GenBank/DDBJ whole genome shotgun (WGS) entry which is preliminary data.</text>
</comment>
<evidence type="ECO:0000313" key="10">
    <source>
        <dbReference type="Proteomes" id="UP000812440"/>
    </source>
</evidence>
<evidence type="ECO:0000256" key="7">
    <source>
        <dbReference type="ARBA" id="ARBA00040778"/>
    </source>
</evidence>
<sequence length="98" mass="11028">MCSQLGQYPEEVQAVVKSTITGAILGWVYGGVPAARQSREHYIRQSQAEIYQHKVEAVRSAHNAALRGFIRYGWRWSWRVAAFVTVFNSVSTGLTVDQ</sequence>
<dbReference type="GO" id="GO:0016020">
    <property type="term" value="C:membrane"/>
    <property type="evidence" value="ECO:0007669"/>
    <property type="project" value="UniProtKB-SubCell"/>
</dbReference>
<comment type="function">
    <text evidence="6">Chaperone protein involved in the assembly of the mitochondrial NADH:ubiquinone oxidoreductase complex (complex I). Participates in constructing the membrane arm of complex I.</text>
</comment>
<dbReference type="Pfam" id="PF02466">
    <property type="entry name" value="Tim17"/>
    <property type="match status" value="1"/>
</dbReference>
<dbReference type="EMBL" id="JAACNH010000077">
    <property type="protein sequence ID" value="KAG8431754.1"/>
    <property type="molecule type" value="Genomic_DNA"/>
</dbReference>
<evidence type="ECO:0000256" key="2">
    <source>
        <dbReference type="ARBA" id="ARBA00008444"/>
    </source>
</evidence>
<dbReference type="AlphaFoldDB" id="A0A8T2IL03"/>
<evidence type="ECO:0000256" key="4">
    <source>
        <dbReference type="ARBA" id="ARBA00022989"/>
    </source>
</evidence>
<comment type="subcellular location">
    <subcellularLocation>
        <location evidence="1">Membrane</location>
        <topology evidence="1">Multi-pass membrane protein</topology>
    </subcellularLocation>
</comment>
<evidence type="ECO:0000256" key="6">
    <source>
        <dbReference type="ARBA" id="ARBA00037236"/>
    </source>
</evidence>
<keyword evidence="5" id="KW-0472">Membrane</keyword>
<keyword evidence="10" id="KW-1185">Reference proteome</keyword>
<organism evidence="9 10">
    <name type="scientific">Hymenochirus boettgeri</name>
    <name type="common">Congo dwarf clawed frog</name>
    <dbReference type="NCBI Taxonomy" id="247094"/>
    <lineage>
        <taxon>Eukaryota</taxon>
        <taxon>Metazoa</taxon>
        <taxon>Chordata</taxon>
        <taxon>Craniata</taxon>
        <taxon>Vertebrata</taxon>
        <taxon>Euteleostomi</taxon>
        <taxon>Amphibia</taxon>
        <taxon>Batrachia</taxon>
        <taxon>Anura</taxon>
        <taxon>Pipoidea</taxon>
        <taxon>Pipidae</taxon>
        <taxon>Pipinae</taxon>
        <taxon>Hymenochirus</taxon>
    </lineage>
</organism>
<dbReference type="InterPro" id="IPR055299">
    <property type="entry name" value="TIMMDC1"/>
</dbReference>
<keyword evidence="3" id="KW-0812">Transmembrane</keyword>
<dbReference type="PANTHER" id="PTHR13002:SF1">
    <property type="entry name" value="COMPLEX I ASSEMBLY FACTOR TIMMDC1, MITOCHONDRIAL"/>
    <property type="match status" value="1"/>
</dbReference>
<dbReference type="Proteomes" id="UP000812440">
    <property type="component" value="Unassembled WGS sequence"/>
</dbReference>
<dbReference type="GO" id="GO:0032981">
    <property type="term" value="P:mitochondrial respiratory chain complex I assembly"/>
    <property type="evidence" value="ECO:0007669"/>
    <property type="project" value="InterPro"/>
</dbReference>
<keyword evidence="4" id="KW-1133">Transmembrane helix</keyword>
<dbReference type="GO" id="GO:0005739">
    <property type="term" value="C:mitochondrion"/>
    <property type="evidence" value="ECO:0007669"/>
    <property type="project" value="TreeGrafter"/>
</dbReference>
<evidence type="ECO:0000256" key="5">
    <source>
        <dbReference type="ARBA" id="ARBA00023136"/>
    </source>
</evidence>
<name>A0A8T2IL03_9PIPI</name>
<gene>
    <name evidence="9" type="ORF">GDO86_020100</name>
</gene>
<evidence type="ECO:0000313" key="9">
    <source>
        <dbReference type="EMBL" id="KAG8431754.1"/>
    </source>
</evidence>
<evidence type="ECO:0000256" key="8">
    <source>
        <dbReference type="ARBA" id="ARBA00041344"/>
    </source>
</evidence>
<accession>A0A8T2IL03</accession>
<protein>
    <recommendedName>
        <fullName evidence="7">Complex I assembly factor TIMMDC1, mitochondrial</fullName>
    </recommendedName>
    <alternativeName>
        <fullName evidence="8">Translocase of inner mitochondrial membrane domain-containing protein 1</fullName>
    </alternativeName>
</protein>
<reference evidence="9" key="1">
    <citation type="thesis" date="2020" institute="ProQuest LLC" country="789 East Eisenhower Parkway, Ann Arbor, MI, USA">
        <title>Comparative Genomics and Chromosome Evolution.</title>
        <authorList>
            <person name="Mudd A.B."/>
        </authorList>
    </citation>
    <scope>NUCLEOTIDE SEQUENCE</scope>
    <source>
        <strain evidence="9">Female2</strain>
        <tissue evidence="9">Blood</tissue>
    </source>
</reference>
<evidence type="ECO:0000256" key="3">
    <source>
        <dbReference type="ARBA" id="ARBA00022692"/>
    </source>
</evidence>